<dbReference type="PRINTS" id="PR00344">
    <property type="entry name" value="BCTRLSENSOR"/>
</dbReference>
<keyword evidence="10" id="KW-0067">ATP-binding</keyword>
<dbReference type="PROSITE" id="PS50109">
    <property type="entry name" value="HIS_KIN"/>
    <property type="match status" value="1"/>
</dbReference>
<dbReference type="Gene3D" id="3.30.565.10">
    <property type="entry name" value="Histidine kinase-like ATPase, C-terminal domain"/>
    <property type="match status" value="1"/>
</dbReference>
<keyword evidence="9 16" id="KW-0418">Kinase</keyword>
<reference evidence="16 17" key="1">
    <citation type="submission" date="2020-08" db="EMBL/GenBank/DDBJ databases">
        <title>A Genomic Blueprint of the Chicken Gut Microbiome.</title>
        <authorList>
            <person name="Gilroy R."/>
            <person name="Ravi A."/>
            <person name="Getino M."/>
            <person name="Pursley I."/>
            <person name="Horton D.L."/>
            <person name="Alikhan N.-F."/>
            <person name="Baker D."/>
            <person name="Gharbi K."/>
            <person name="Hall N."/>
            <person name="Watson M."/>
            <person name="Adriaenssens E.M."/>
            <person name="Foster-Nyarko E."/>
            <person name="Jarju S."/>
            <person name="Secka A."/>
            <person name="Antonio M."/>
            <person name="Oren A."/>
            <person name="Chaudhuri R."/>
            <person name="La Ragione R.M."/>
            <person name="Hildebrand F."/>
            <person name="Pallen M.J."/>
        </authorList>
    </citation>
    <scope>NUCLEOTIDE SEQUENCE [LARGE SCALE GENOMIC DNA]</scope>
    <source>
        <strain evidence="16 17">Sa1YVA6</strain>
    </source>
</reference>
<keyword evidence="17" id="KW-1185">Reference proteome</keyword>
<keyword evidence="6" id="KW-0808">Transferase</keyword>
<dbReference type="InterPro" id="IPR036097">
    <property type="entry name" value="HisK_dim/P_sf"/>
</dbReference>
<dbReference type="InterPro" id="IPR003594">
    <property type="entry name" value="HATPase_dom"/>
</dbReference>
<evidence type="ECO:0000256" key="5">
    <source>
        <dbReference type="ARBA" id="ARBA00022553"/>
    </source>
</evidence>
<evidence type="ECO:0000256" key="11">
    <source>
        <dbReference type="ARBA" id="ARBA00022989"/>
    </source>
</evidence>
<keyword evidence="12" id="KW-0902">Two-component regulatory system</keyword>
<dbReference type="GO" id="GO:0016301">
    <property type="term" value="F:kinase activity"/>
    <property type="evidence" value="ECO:0007669"/>
    <property type="project" value="UniProtKB-KW"/>
</dbReference>
<keyword evidence="8" id="KW-0547">Nucleotide-binding</keyword>
<dbReference type="InterPro" id="IPR003661">
    <property type="entry name" value="HisK_dim/P_dom"/>
</dbReference>
<dbReference type="EC" id="2.7.13.3" evidence="3"/>
<sequence>MNLKNYLKERILFLLNNLILFVIIGGVMVLVNSNWNLILLTFCIWFFPVLIYMIIEFMKQKAFYDELNSIMDNLDKKYLLPEIMNEPENLEGKLLYDILRQVNKDMHEHVKKYRDRENEYREYIETWVHEIKTPIASTRLIIENNQNNITRNIKEEIKKVEEYIEQVLYYSRSNNVSKDYIIKEVSLPDLVRRVIKRNSRDFISKGIALDIEAVDGMVYSDAKWLEFIVNQLIGNATKYIAGRDGKVTISTIRNENNIILTIEDNGIGIIDKDLNRVFEKGFTGENGRKFGQSTGIGLYLCKKLSEQLGLGLTLTSKTGEGTKVRIIFPLGSVNLLR</sequence>
<evidence type="ECO:0000256" key="6">
    <source>
        <dbReference type="ARBA" id="ARBA00022679"/>
    </source>
</evidence>
<dbReference type="SUPFAM" id="SSF55874">
    <property type="entry name" value="ATPase domain of HSP90 chaperone/DNA topoisomerase II/histidine kinase"/>
    <property type="match status" value="1"/>
</dbReference>
<dbReference type="SUPFAM" id="SSF47384">
    <property type="entry name" value="Homodimeric domain of signal transducing histidine kinase"/>
    <property type="match status" value="1"/>
</dbReference>
<feature type="domain" description="Histidine kinase" evidence="15">
    <location>
        <begin position="126"/>
        <end position="332"/>
    </location>
</feature>
<evidence type="ECO:0000256" key="13">
    <source>
        <dbReference type="ARBA" id="ARBA00023136"/>
    </source>
</evidence>
<protein>
    <recommendedName>
        <fullName evidence="3">histidine kinase</fullName>
        <ecNumber evidence="3">2.7.13.3</ecNumber>
    </recommendedName>
</protein>
<feature type="transmembrane region" description="Helical" evidence="14">
    <location>
        <begin position="12"/>
        <end position="31"/>
    </location>
</feature>
<gene>
    <name evidence="16" type="ORF">H9632_15420</name>
</gene>
<comment type="subcellular location">
    <subcellularLocation>
        <location evidence="2">Cell membrane</location>
        <topology evidence="2">Multi-pass membrane protein</topology>
    </subcellularLocation>
</comment>
<dbReference type="SMART" id="SM00387">
    <property type="entry name" value="HATPase_c"/>
    <property type="match status" value="1"/>
</dbReference>
<keyword evidence="5" id="KW-0597">Phosphoprotein</keyword>
<keyword evidence="7 14" id="KW-0812">Transmembrane</keyword>
<dbReference type="Pfam" id="PF02518">
    <property type="entry name" value="HATPase_c"/>
    <property type="match status" value="1"/>
</dbReference>
<accession>A0ABR8XR90</accession>
<evidence type="ECO:0000256" key="1">
    <source>
        <dbReference type="ARBA" id="ARBA00000085"/>
    </source>
</evidence>
<keyword evidence="11 14" id="KW-1133">Transmembrane helix</keyword>
<evidence type="ECO:0000313" key="17">
    <source>
        <dbReference type="Proteomes" id="UP000600565"/>
    </source>
</evidence>
<comment type="caution">
    <text evidence="16">The sequence shown here is derived from an EMBL/GenBank/DDBJ whole genome shotgun (WGS) entry which is preliminary data.</text>
</comment>
<evidence type="ECO:0000256" key="3">
    <source>
        <dbReference type="ARBA" id="ARBA00012438"/>
    </source>
</evidence>
<comment type="catalytic activity">
    <reaction evidence="1">
        <text>ATP + protein L-histidine = ADP + protein N-phospho-L-histidine.</text>
        <dbReference type="EC" id="2.7.13.3"/>
    </reaction>
</comment>
<proteinExistence type="predicted"/>
<dbReference type="PANTHER" id="PTHR45453:SF2">
    <property type="entry name" value="HISTIDINE KINASE"/>
    <property type="match status" value="1"/>
</dbReference>
<evidence type="ECO:0000256" key="7">
    <source>
        <dbReference type="ARBA" id="ARBA00022692"/>
    </source>
</evidence>
<dbReference type="InterPro" id="IPR004358">
    <property type="entry name" value="Sig_transdc_His_kin-like_C"/>
</dbReference>
<dbReference type="CDD" id="cd00082">
    <property type="entry name" value="HisKA"/>
    <property type="match status" value="1"/>
</dbReference>
<dbReference type="RefSeq" id="WP_191704956.1">
    <property type="nucleotide sequence ID" value="NZ_JACSPW010000016.1"/>
</dbReference>
<dbReference type="InterPro" id="IPR005467">
    <property type="entry name" value="His_kinase_dom"/>
</dbReference>
<dbReference type="EMBL" id="JACSPW010000016">
    <property type="protein sequence ID" value="MBD8034459.1"/>
    <property type="molecule type" value="Genomic_DNA"/>
</dbReference>
<evidence type="ECO:0000256" key="2">
    <source>
        <dbReference type="ARBA" id="ARBA00004651"/>
    </source>
</evidence>
<name>A0ABR8XR90_9BACL</name>
<evidence type="ECO:0000256" key="4">
    <source>
        <dbReference type="ARBA" id="ARBA00022475"/>
    </source>
</evidence>
<dbReference type="Gene3D" id="1.10.287.130">
    <property type="match status" value="1"/>
</dbReference>
<dbReference type="Proteomes" id="UP000600565">
    <property type="component" value="Unassembled WGS sequence"/>
</dbReference>
<keyword evidence="4" id="KW-1003">Cell membrane</keyword>
<evidence type="ECO:0000256" key="8">
    <source>
        <dbReference type="ARBA" id="ARBA00022741"/>
    </source>
</evidence>
<keyword evidence="13 14" id="KW-0472">Membrane</keyword>
<dbReference type="InterPro" id="IPR036890">
    <property type="entry name" value="HATPase_C_sf"/>
</dbReference>
<organism evidence="16 17">
    <name type="scientific">Solibacillus merdavium</name>
    <dbReference type="NCBI Taxonomy" id="2762218"/>
    <lineage>
        <taxon>Bacteria</taxon>
        <taxon>Bacillati</taxon>
        <taxon>Bacillota</taxon>
        <taxon>Bacilli</taxon>
        <taxon>Bacillales</taxon>
        <taxon>Caryophanaceae</taxon>
        <taxon>Solibacillus</taxon>
    </lineage>
</organism>
<evidence type="ECO:0000256" key="12">
    <source>
        <dbReference type="ARBA" id="ARBA00023012"/>
    </source>
</evidence>
<evidence type="ECO:0000259" key="15">
    <source>
        <dbReference type="PROSITE" id="PS50109"/>
    </source>
</evidence>
<evidence type="ECO:0000256" key="14">
    <source>
        <dbReference type="SAM" id="Phobius"/>
    </source>
</evidence>
<evidence type="ECO:0000256" key="10">
    <source>
        <dbReference type="ARBA" id="ARBA00022840"/>
    </source>
</evidence>
<evidence type="ECO:0000256" key="9">
    <source>
        <dbReference type="ARBA" id="ARBA00022777"/>
    </source>
</evidence>
<dbReference type="InterPro" id="IPR050351">
    <property type="entry name" value="BphY/WalK/GraS-like"/>
</dbReference>
<dbReference type="PANTHER" id="PTHR45453">
    <property type="entry name" value="PHOSPHATE REGULON SENSOR PROTEIN PHOR"/>
    <property type="match status" value="1"/>
</dbReference>
<feature type="transmembrane region" description="Helical" evidence="14">
    <location>
        <begin position="37"/>
        <end position="55"/>
    </location>
</feature>
<evidence type="ECO:0000313" key="16">
    <source>
        <dbReference type="EMBL" id="MBD8034459.1"/>
    </source>
</evidence>